<dbReference type="OrthoDB" id="2599887at2"/>
<evidence type="ECO:0000313" key="1">
    <source>
        <dbReference type="EMBL" id="RDI47817.1"/>
    </source>
</evidence>
<accession>A0A370GVY3</accession>
<dbReference type="InterPro" id="IPR024496">
    <property type="entry name" value="Spore_germ_GerPE"/>
</dbReference>
<comment type="caution">
    <text evidence="1">The sequence shown here is derived from an EMBL/GenBank/DDBJ whole genome shotgun (WGS) entry which is preliminary data.</text>
</comment>
<protein>
    <submittedName>
        <fullName evidence="1">Spore germination protein PE</fullName>
    </submittedName>
</protein>
<name>A0A370GVY3_9BACI</name>
<sequence>MNITPFGRQSLVHDIKLRTLAFSSTFQIGDSCKIKAVSNVLAIQRERELFFDDEGKFEDYPIFSEPIPLAPITTPVNVNTLNANGTIKVGSIDIIGVSSASILHVGNTDDVYLENRTHHIRQLSDAE</sequence>
<gene>
    <name evidence="1" type="ORF">DFR59_101482</name>
</gene>
<dbReference type="Pfam" id="PF10970">
    <property type="entry name" value="GerPE"/>
    <property type="match status" value="1"/>
</dbReference>
<dbReference type="RefSeq" id="WP_114744017.1">
    <property type="nucleotide sequence ID" value="NZ_QQAY01000001.1"/>
</dbReference>
<evidence type="ECO:0000313" key="2">
    <source>
        <dbReference type="Proteomes" id="UP000255326"/>
    </source>
</evidence>
<dbReference type="EMBL" id="QQAY01000001">
    <property type="protein sequence ID" value="RDI47817.1"/>
    <property type="molecule type" value="Genomic_DNA"/>
</dbReference>
<keyword evidence="2" id="KW-1185">Reference proteome</keyword>
<reference evidence="1 2" key="1">
    <citation type="submission" date="2018-07" db="EMBL/GenBank/DDBJ databases">
        <title>Genomic Encyclopedia of Type Strains, Phase IV (KMG-IV): sequencing the most valuable type-strain genomes for metagenomic binning, comparative biology and taxonomic classification.</title>
        <authorList>
            <person name="Goeker M."/>
        </authorList>
    </citation>
    <scope>NUCLEOTIDE SEQUENCE [LARGE SCALE GENOMIC DNA]</scope>
    <source>
        <strain evidence="1 2">DSM 25281</strain>
    </source>
</reference>
<organism evidence="1 2">
    <name type="scientific">Falsibacillus pallidus</name>
    <dbReference type="NCBI Taxonomy" id="493781"/>
    <lineage>
        <taxon>Bacteria</taxon>
        <taxon>Bacillati</taxon>
        <taxon>Bacillota</taxon>
        <taxon>Bacilli</taxon>
        <taxon>Bacillales</taxon>
        <taxon>Bacillaceae</taxon>
        <taxon>Falsibacillus</taxon>
    </lineage>
</organism>
<dbReference type="Proteomes" id="UP000255326">
    <property type="component" value="Unassembled WGS sequence"/>
</dbReference>
<dbReference type="AlphaFoldDB" id="A0A370GVY3"/>
<proteinExistence type="predicted"/>